<keyword evidence="1" id="KW-1133">Transmembrane helix</keyword>
<proteinExistence type="predicted"/>
<protein>
    <recommendedName>
        <fullName evidence="5">Gram-positive cocci surface proteins LPxTG domain-containing protein</fullName>
    </recommendedName>
</protein>
<evidence type="ECO:0000313" key="4">
    <source>
        <dbReference type="Proteomes" id="UP001595699"/>
    </source>
</evidence>
<name>A0ABV7YI17_9ACTN</name>
<organism evidence="3 4">
    <name type="scientific">Tenggerimyces flavus</name>
    <dbReference type="NCBI Taxonomy" id="1708749"/>
    <lineage>
        <taxon>Bacteria</taxon>
        <taxon>Bacillati</taxon>
        <taxon>Actinomycetota</taxon>
        <taxon>Actinomycetes</taxon>
        <taxon>Propionibacteriales</taxon>
        <taxon>Nocardioidaceae</taxon>
        <taxon>Tenggerimyces</taxon>
    </lineage>
</organism>
<evidence type="ECO:0000256" key="2">
    <source>
        <dbReference type="SAM" id="SignalP"/>
    </source>
</evidence>
<dbReference type="EMBL" id="JBHRZH010000031">
    <property type="protein sequence ID" value="MFC3764687.1"/>
    <property type="molecule type" value="Genomic_DNA"/>
</dbReference>
<dbReference type="RefSeq" id="WP_205119007.1">
    <property type="nucleotide sequence ID" value="NZ_JAFBCM010000001.1"/>
</dbReference>
<evidence type="ECO:0000313" key="3">
    <source>
        <dbReference type="EMBL" id="MFC3764687.1"/>
    </source>
</evidence>
<evidence type="ECO:0000256" key="1">
    <source>
        <dbReference type="SAM" id="Phobius"/>
    </source>
</evidence>
<comment type="caution">
    <text evidence="3">The sequence shown here is derived from an EMBL/GenBank/DDBJ whole genome shotgun (WGS) entry which is preliminary data.</text>
</comment>
<sequence>MSTKTVLGLAFAAVLASVTFATPAMAVPDEPTELRDYAPTNERCLRPGDALYDHPEVVVEPCRPEAKPTPVVTPPKTPQKAAAVEQDWTKVQVAGGALAGITLLGAGFVGLRRRNRAEN</sequence>
<feature type="transmembrane region" description="Helical" evidence="1">
    <location>
        <begin position="93"/>
        <end position="111"/>
    </location>
</feature>
<keyword evidence="2" id="KW-0732">Signal</keyword>
<feature type="chain" id="PRO_5047460234" description="Gram-positive cocci surface proteins LPxTG domain-containing protein" evidence="2">
    <location>
        <begin position="27"/>
        <end position="119"/>
    </location>
</feature>
<keyword evidence="1" id="KW-0812">Transmembrane</keyword>
<keyword evidence="4" id="KW-1185">Reference proteome</keyword>
<feature type="signal peptide" evidence="2">
    <location>
        <begin position="1"/>
        <end position="26"/>
    </location>
</feature>
<reference evidence="4" key="1">
    <citation type="journal article" date="2019" name="Int. J. Syst. Evol. Microbiol.">
        <title>The Global Catalogue of Microorganisms (GCM) 10K type strain sequencing project: providing services to taxonomists for standard genome sequencing and annotation.</title>
        <authorList>
            <consortium name="The Broad Institute Genomics Platform"/>
            <consortium name="The Broad Institute Genome Sequencing Center for Infectious Disease"/>
            <person name="Wu L."/>
            <person name="Ma J."/>
        </authorList>
    </citation>
    <scope>NUCLEOTIDE SEQUENCE [LARGE SCALE GENOMIC DNA]</scope>
    <source>
        <strain evidence="4">CGMCC 4.7241</strain>
    </source>
</reference>
<keyword evidence="1" id="KW-0472">Membrane</keyword>
<evidence type="ECO:0008006" key="5">
    <source>
        <dbReference type="Google" id="ProtNLM"/>
    </source>
</evidence>
<dbReference type="Proteomes" id="UP001595699">
    <property type="component" value="Unassembled WGS sequence"/>
</dbReference>
<gene>
    <name evidence="3" type="ORF">ACFOUW_27865</name>
</gene>
<accession>A0ABV7YI17</accession>